<gene>
    <name evidence="1" type="ORF">GCM10023184_12140</name>
</gene>
<protein>
    <recommendedName>
        <fullName evidence="3">Four helix bundle protein</fullName>
    </recommendedName>
</protein>
<dbReference type="SUPFAM" id="SSF158446">
    <property type="entry name" value="IVS-encoded protein-like"/>
    <property type="match status" value="1"/>
</dbReference>
<dbReference type="InterPro" id="IPR036583">
    <property type="entry name" value="23S_rRNA_IVS_sf"/>
</dbReference>
<dbReference type="Gene3D" id="1.20.1440.60">
    <property type="entry name" value="23S rRNA-intervening sequence"/>
    <property type="match status" value="1"/>
</dbReference>
<comment type="caution">
    <text evidence="1">The sequence shown here is derived from an EMBL/GenBank/DDBJ whole genome shotgun (WGS) entry which is preliminary data.</text>
</comment>
<dbReference type="Proteomes" id="UP001501725">
    <property type="component" value="Unassembled WGS sequence"/>
</dbReference>
<reference evidence="2" key="1">
    <citation type="journal article" date="2019" name="Int. J. Syst. Evol. Microbiol.">
        <title>The Global Catalogue of Microorganisms (GCM) 10K type strain sequencing project: providing services to taxonomists for standard genome sequencing and annotation.</title>
        <authorList>
            <consortium name="The Broad Institute Genomics Platform"/>
            <consortium name="The Broad Institute Genome Sequencing Center for Infectious Disease"/>
            <person name="Wu L."/>
            <person name="Ma J."/>
        </authorList>
    </citation>
    <scope>NUCLEOTIDE SEQUENCE [LARGE SCALE GENOMIC DNA]</scope>
    <source>
        <strain evidence="2">JCM 17919</strain>
    </source>
</reference>
<sequence>MAPVLQYGEAQAAESPDDFIHKMKVALKELRETFNALRVIRRMNWIDLGEIEDNINENNELISIFIKSIETARNNNNKK</sequence>
<dbReference type="EMBL" id="BAABGY010000005">
    <property type="protein sequence ID" value="GAA4324645.1"/>
    <property type="molecule type" value="Genomic_DNA"/>
</dbReference>
<organism evidence="1 2">
    <name type="scientific">Flaviaesturariibacter amylovorans</name>
    <dbReference type="NCBI Taxonomy" id="1084520"/>
    <lineage>
        <taxon>Bacteria</taxon>
        <taxon>Pseudomonadati</taxon>
        <taxon>Bacteroidota</taxon>
        <taxon>Chitinophagia</taxon>
        <taxon>Chitinophagales</taxon>
        <taxon>Chitinophagaceae</taxon>
        <taxon>Flaviaestuariibacter</taxon>
    </lineage>
</organism>
<name>A0ABP8GIB3_9BACT</name>
<proteinExistence type="predicted"/>
<evidence type="ECO:0000313" key="2">
    <source>
        <dbReference type="Proteomes" id="UP001501725"/>
    </source>
</evidence>
<dbReference type="InterPro" id="IPR012657">
    <property type="entry name" value="23S_rRNA-intervening_sequence"/>
</dbReference>
<accession>A0ABP8GIB3</accession>
<evidence type="ECO:0000313" key="1">
    <source>
        <dbReference type="EMBL" id="GAA4324645.1"/>
    </source>
</evidence>
<keyword evidence="2" id="KW-1185">Reference proteome</keyword>
<evidence type="ECO:0008006" key="3">
    <source>
        <dbReference type="Google" id="ProtNLM"/>
    </source>
</evidence>
<dbReference type="NCBIfam" id="TIGR02436">
    <property type="entry name" value="four helix bundle protein"/>
    <property type="match status" value="1"/>
</dbReference>